<keyword evidence="4" id="KW-1185">Reference proteome</keyword>
<evidence type="ECO:0000313" key="3">
    <source>
        <dbReference type="EMBL" id="RIB00479.1"/>
    </source>
</evidence>
<gene>
    <name evidence="3" type="ORF">C2G38_2051626</name>
</gene>
<proteinExistence type="predicted"/>
<protein>
    <submittedName>
        <fullName evidence="3">Uncharacterized protein</fullName>
    </submittedName>
</protein>
<name>A0A397TVU6_9GLOM</name>
<dbReference type="EMBL" id="QKWP01004146">
    <property type="protein sequence ID" value="RIB00479.1"/>
    <property type="molecule type" value="Genomic_DNA"/>
</dbReference>
<dbReference type="Proteomes" id="UP000266673">
    <property type="component" value="Unassembled WGS sequence"/>
</dbReference>
<evidence type="ECO:0000313" key="4">
    <source>
        <dbReference type="Proteomes" id="UP000266673"/>
    </source>
</evidence>
<keyword evidence="1" id="KW-0175">Coiled coil</keyword>
<evidence type="ECO:0000256" key="1">
    <source>
        <dbReference type="SAM" id="Coils"/>
    </source>
</evidence>
<dbReference type="OrthoDB" id="2433724at2759"/>
<keyword evidence="2" id="KW-0812">Transmembrane</keyword>
<feature type="transmembrane region" description="Helical" evidence="2">
    <location>
        <begin position="188"/>
        <end position="207"/>
    </location>
</feature>
<sequence>MVNVKYYRAYVFYSEDNKSWACQNMIELQYFKKIWITPKNLIMFNDTINEITLWNIHLSAKACILMEWSHILHHIEVSVDEELLAVCTEDKISKETNLYIFSTETGINLSSYTTKSKIDRFHLIASQKGERLLCRYINNSGKYTFNLMDPYNLKNPINANLNTNMFTQFGSAAIASYYMMITGDSTPISLWVSNENIMIMLLMLMIIKDREMLYMLPHQRRKENWFPFVIFYECHITKLREHIMGIQDKWTGYKKPYISKALNEILHLPEEPLIYNRIERFEDKIEKKIEDLSVLKLDIKELKESFEDMKTNK</sequence>
<accession>A0A397TVU6</accession>
<dbReference type="AlphaFoldDB" id="A0A397TVU6"/>
<organism evidence="3 4">
    <name type="scientific">Gigaspora rosea</name>
    <dbReference type="NCBI Taxonomy" id="44941"/>
    <lineage>
        <taxon>Eukaryota</taxon>
        <taxon>Fungi</taxon>
        <taxon>Fungi incertae sedis</taxon>
        <taxon>Mucoromycota</taxon>
        <taxon>Glomeromycotina</taxon>
        <taxon>Glomeromycetes</taxon>
        <taxon>Diversisporales</taxon>
        <taxon>Gigasporaceae</taxon>
        <taxon>Gigaspora</taxon>
    </lineage>
</organism>
<feature type="coiled-coil region" evidence="1">
    <location>
        <begin position="278"/>
        <end position="312"/>
    </location>
</feature>
<comment type="caution">
    <text evidence="3">The sequence shown here is derived from an EMBL/GenBank/DDBJ whole genome shotgun (WGS) entry which is preliminary data.</text>
</comment>
<keyword evidence="2" id="KW-0472">Membrane</keyword>
<keyword evidence="2" id="KW-1133">Transmembrane helix</keyword>
<evidence type="ECO:0000256" key="2">
    <source>
        <dbReference type="SAM" id="Phobius"/>
    </source>
</evidence>
<reference evidence="3 4" key="1">
    <citation type="submission" date="2018-06" db="EMBL/GenBank/DDBJ databases">
        <title>Comparative genomics reveals the genomic features of Rhizophagus irregularis, R. cerebriforme, R. diaphanum and Gigaspora rosea, and their symbiotic lifestyle signature.</title>
        <authorList>
            <person name="Morin E."/>
            <person name="San Clemente H."/>
            <person name="Chen E.C.H."/>
            <person name="De La Providencia I."/>
            <person name="Hainaut M."/>
            <person name="Kuo A."/>
            <person name="Kohler A."/>
            <person name="Murat C."/>
            <person name="Tang N."/>
            <person name="Roy S."/>
            <person name="Loubradou J."/>
            <person name="Henrissat B."/>
            <person name="Grigoriev I.V."/>
            <person name="Corradi N."/>
            <person name="Roux C."/>
            <person name="Martin F.M."/>
        </authorList>
    </citation>
    <scope>NUCLEOTIDE SEQUENCE [LARGE SCALE GENOMIC DNA]</scope>
    <source>
        <strain evidence="3 4">DAOM 194757</strain>
    </source>
</reference>